<dbReference type="Gene3D" id="6.10.250.660">
    <property type="match status" value="1"/>
</dbReference>
<dbReference type="NCBIfam" id="TIGR03544">
    <property type="entry name" value="DivI1A_domain"/>
    <property type="match status" value="2"/>
</dbReference>
<dbReference type="STRING" id="1160091.B9T39_06065"/>
<keyword evidence="5" id="KW-0132">Cell division</keyword>
<keyword evidence="7" id="KW-0131">Cell cycle</keyword>
<name>A0A1Y2SX73_9BIFI</name>
<dbReference type="InterPro" id="IPR019932">
    <property type="entry name" value="CHP03543"/>
</dbReference>
<comment type="subcellular location">
    <subcellularLocation>
        <location evidence="1">Cytoplasm</location>
    </subcellularLocation>
</comment>
<dbReference type="GO" id="GO:0051301">
    <property type="term" value="P:cell division"/>
    <property type="evidence" value="ECO:0007669"/>
    <property type="project" value="UniProtKB-KW"/>
</dbReference>
<evidence type="ECO:0000256" key="5">
    <source>
        <dbReference type="ARBA" id="ARBA00022618"/>
    </source>
</evidence>
<feature type="region of interest" description="Disordered" evidence="9">
    <location>
        <begin position="242"/>
        <end position="357"/>
    </location>
</feature>
<evidence type="ECO:0000256" key="8">
    <source>
        <dbReference type="ARBA" id="ARBA00031737"/>
    </source>
</evidence>
<evidence type="ECO:0000256" key="7">
    <source>
        <dbReference type="ARBA" id="ARBA00023306"/>
    </source>
</evidence>
<dbReference type="Proteomes" id="UP000243540">
    <property type="component" value="Unassembled WGS sequence"/>
</dbReference>
<evidence type="ECO:0000313" key="10">
    <source>
        <dbReference type="EMBL" id="OTA28658.1"/>
    </source>
</evidence>
<accession>A0A1Y2SX73</accession>
<organism evidence="10 11">
    <name type="scientific">Alloscardovia macacae</name>
    <dbReference type="NCBI Taxonomy" id="1160091"/>
    <lineage>
        <taxon>Bacteria</taxon>
        <taxon>Bacillati</taxon>
        <taxon>Actinomycetota</taxon>
        <taxon>Actinomycetes</taxon>
        <taxon>Bifidobacteriales</taxon>
        <taxon>Bifidobacteriaceae</taxon>
        <taxon>Alloscardovia</taxon>
    </lineage>
</organism>
<dbReference type="NCBIfam" id="TIGR03543">
    <property type="entry name" value="divI1A_rptt_fam"/>
    <property type="match status" value="1"/>
</dbReference>
<dbReference type="PANTHER" id="PTHR35794">
    <property type="entry name" value="CELL DIVISION PROTEIN DIVIVA"/>
    <property type="match status" value="1"/>
</dbReference>
<evidence type="ECO:0000256" key="3">
    <source>
        <dbReference type="ARBA" id="ARBA00018787"/>
    </source>
</evidence>
<dbReference type="EMBL" id="NEKC01000013">
    <property type="protein sequence ID" value="OTA28658.1"/>
    <property type="molecule type" value="Genomic_DNA"/>
</dbReference>
<dbReference type="InterPro" id="IPR019933">
    <property type="entry name" value="DivIVA_domain"/>
</dbReference>
<keyword evidence="6" id="KW-0175">Coiled coil</keyword>
<feature type="compositionally biased region" description="Polar residues" evidence="9">
    <location>
        <begin position="287"/>
        <end position="300"/>
    </location>
</feature>
<dbReference type="AlphaFoldDB" id="A0A1Y2SX73"/>
<evidence type="ECO:0000256" key="1">
    <source>
        <dbReference type="ARBA" id="ARBA00004496"/>
    </source>
</evidence>
<comment type="similarity">
    <text evidence="2">Belongs to the DivIVA family.</text>
</comment>
<evidence type="ECO:0000256" key="2">
    <source>
        <dbReference type="ARBA" id="ARBA00009008"/>
    </source>
</evidence>
<keyword evidence="4" id="KW-0963">Cytoplasm</keyword>
<evidence type="ECO:0000256" key="4">
    <source>
        <dbReference type="ARBA" id="ARBA00022490"/>
    </source>
</evidence>
<evidence type="ECO:0000256" key="9">
    <source>
        <dbReference type="SAM" id="MobiDB-lite"/>
    </source>
</evidence>
<sequence length="357" mass="39625">MADLARVEKNKWGYSVSQVDEFFASTKHLYEEVEPNVTQLDIQNTSFDLEKNGYDTKAVDAALRRLEDAVVDKLAVWTTTHEGEQAWVAQTEQLALTLVPRAKRDERKTFERARRFMPAYDIKQVDAFVDDIVRYVNAQLGLGVLSVSEDDAPQAGEYTSHGVEALTFTQRKGHHGYDEAQVDAFLNRVVEVLTRMEASERMAKNAAEASAEPQVAPLLIPVDDPFEQAYQQASIPSIFESLDESASPRTTRSAEHSSEFSTVSQDEEHIFSTSFPVVEPADGVQVETESSTSRKQSTSPEVDAATDSVPQSFAPEHKPERGSVGSERTSVNYSGLMDTGSIRSVQFHLPKLGDDDE</sequence>
<protein>
    <recommendedName>
        <fullName evidence="3">Cell wall synthesis protein Wag31</fullName>
    </recommendedName>
    <alternativeName>
        <fullName evidence="8">Antigen 84</fullName>
    </alternativeName>
</protein>
<evidence type="ECO:0000256" key="6">
    <source>
        <dbReference type="ARBA" id="ARBA00023054"/>
    </source>
</evidence>
<dbReference type="GO" id="GO:0005737">
    <property type="term" value="C:cytoplasm"/>
    <property type="evidence" value="ECO:0007669"/>
    <property type="project" value="UniProtKB-SubCell"/>
</dbReference>
<dbReference type="RefSeq" id="WP_086106927.1">
    <property type="nucleotide sequence ID" value="NZ_NEKC01000013.1"/>
</dbReference>
<dbReference type="PANTHER" id="PTHR35794:SF2">
    <property type="entry name" value="CELL DIVISION PROTEIN DIVIVA"/>
    <property type="match status" value="1"/>
</dbReference>
<evidence type="ECO:0000313" key="11">
    <source>
        <dbReference type="Proteomes" id="UP000243540"/>
    </source>
</evidence>
<gene>
    <name evidence="10" type="ORF">B9T39_06065</name>
</gene>
<reference evidence="10 11" key="1">
    <citation type="submission" date="2017-04" db="EMBL/GenBank/DDBJ databases">
        <title>Draft genome sequences of Alloscardovia macacae UMA81211 and UMA81212 isolated from the feces of a rhesus macaque (Macaca mulatta).</title>
        <authorList>
            <person name="Albert K."/>
            <person name="Sela D.A."/>
        </authorList>
    </citation>
    <scope>NUCLEOTIDE SEQUENCE [LARGE SCALE GENOMIC DNA]</scope>
    <source>
        <strain evidence="10 11">UMA81212</strain>
    </source>
</reference>
<proteinExistence type="inferred from homology"/>
<comment type="caution">
    <text evidence="10">The sequence shown here is derived from an EMBL/GenBank/DDBJ whole genome shotgun (WGS) entry which is preliminary data.</text>
</comment>
<dbReference type="InterPro" id="IPR007793">
    <property type="entry name" value="DivIVA_fam"/>
</dbReference>